<evidence type="ECO:0000313" key="1">
    <source>
        <dbReference type="EMBL" id="RXK41035.1"/>
    </source>
</evidence>
<evidence type="ECO:0000313" key="2">
    <source>
        <dbReference type="Proteomes" id="UP000289152"/>
    </source>
</evidence>
<protein>
    <submittedName>
        <fullName evidence="1">Uncharacterized protein</fullName>
    </submittedName>
</protein>
<reference evidence="1 2" key="1">
    <citation type="submission" date="2016-06" db="EMBL/GenBank/DDBJ databases">
        <title>Evolution of pathogenesis and genome organization in the Tremellales.</title>
        <authorList>
            <person name="Cuomo C."/>
            <person name="Litvintseva A."/>
            <person name="Heitman J."/>
            <person name="Chen Y."/>
            <person name="Sun S."/>
            <person name="Springer D."/>
            <person name="Dromer F."/>
            <person name="Young S."/>
            <person name="Zeng Q."/>
            <person name="Chapman S."/>
            <person name="Gujja S."/>
            <person name="Saif S."/>
            <person name="Birren B."/>
        </authorList>
    </citation>
    <scope>NUCLEOTIDE SEQUENCE [LARGE SCALE GENOMIC DNA]</scope>
    <source>
        <strain evidence="1 2">ATCC 28783</strain>
    </source>
</reference>
<proteinExistence type="predicted"/>
<gene>
    <name evidence="1" type="ORF">M231_01666</name>
</gene>
<name>A0A4Q1BSL9_TREME</name>
<dbReference type="EMBL" id="SDIL01000012">
    <property type="protein sequence ID" value="RXK41035.1"/>
    <property type="molecule type" value="Genomic_DNA"/>
</dbReference>
<keyword evidence="2" id="KW-1185">Reference proteome</keyword>
<dbReference type="AlphaFoldDB" id="A0A4Q1BSL9"/>
<accession>A0A4Q1BSL9</accession>
<dbReference type="Proteomes" id="UP000289152">
    <property type="component" value="Unassembled WGS sequence"/>
</dbReference>
<sequence>MSTFTPDVSVQKLRQGQPLTSLTSIQLIPLDHERQQIHLAASHMVSVVEWKKDIWETIVSNGQNWWACENDELRRAMYKWRPWPAWEADYCITREIIYDSLPSPLRQATFVQSLLGPNSTVMYDLKLVIQALGDFINACKCGVLVRAVKDMNVETWSRRTLEKVIDTRTGAGWVEGDDEIRRFTYREPQSEHDLSQWVIEYRCVCRTIMRCLPDEVANVKEVQEYLGVDSTVMHDLKRAITALQRLLGELKSW</sequence>
<comment type="caution">
    <text evidence="1">The sequence shown here is derived from an EMBL/GenBank/DDBJ whole genome shotgun (WGS) entry which is preliminary data.</text>
</comment>
<dbReference type="InParanoid" id="A0A4Q1BSL9"/>
<organism evidence="1 2">
    <name type="scientific">Tremella mesenterica</name>
    <name type="common">Jelly fungus</name>
    <dbReference type="NCBI Taxonomy" id="5217"/>
    <lineage>
        <taxon>Eukaryota</taxon>
        <taxon>Fungi</taxon>
        <taxon>Dikarya</taxon>
        <taxon>Basidiomycota</taxon>
        <taxon>Agaricomycotina</taxon>
        <taxon>Tremellomycetes</taxon>
        <taxon>Tremellales</taxon>
        <taxon>Tremellaceae</taxon>
        <taxon>Tremella</taxon>
    </lineage>
</organism>